<evidence type="ECO:0000259" key="1">
    <source>
        <dbReference type="Pfam" id="PF07238"/>
    </source>
</evidence>
<reference evidence="2 3" key="1">
    <citation type="submission" date="2020-05" db="EMBL/GenBank/DDBJ databases">
        <title>Complete genome of Desulfobulbus oligotrophicus.</title>
        <authorList>
            <person name="Podar M."/>
        </authorList>
    </citation>
    <scope>NUCLEOTIDE SEQUENCE [LARGE SCALE GENOMIC DNA]</scope>
    <source>
        <strain evidence="2 3">Prop6</strain>
    </source>
</reference>
<dbReference type="GO" id="GO:0035438">
    <property type="term" value="F:cyclic-di-GMP binding"/>
    <property type="evidence" value="ECO:0007669"/>
    <property type="project" value="InterPro"/>
</dbReference>
<dbReference type="Proteomes" id="UP000596092">
    <property type="component" value="Chromosome"/>
</dbReference>
<dbReference type="InterPro" id="IPR009875">
    <property type="entry name" value="PilZ_domain"/>
</dbReference>
<evidence type="ECO:0000313" key="3">
    <source>
        <dbReference type="Proteomes" id="UP000596092"/>
    </source>
</evidence>
<dbReference type="Pfam" id="PF07238">
    <property type="entry name" value="PilZ"/>
    <property type="match status" value="1"/>
</dbReference>
<dbReference type="AlphaFoldDB" id="A0A7T5VDY6"/>
<name>A0A7T5VDY6_9BACT</name>
<protein>
    <submittedName>
        <fullName evidence="2">PilZ domain-containing protein</fullName>
    </submittedName>
</protein>
<gene>
    <name evidence="2" type="ORF">HP555_09005</name>
</gene>
<dbReference type="KEGG" id="dog:HP555_09005"/>
<keyword evidence="3" id="KW-1185">Reference proteome</keyword>
<dbReference type="Gene3D" id="2.40.10.220">
    <property type="entry name" value="predicted glycosyltransferase like domains"/>
    <property type="match status" value="1"/>
</dbReference>
<accession>A0A7T5VDY6</accession>
<dbReference type="RefSeq" id="WP_199261703.1">
    <property type="nucleotide sequence ID" value="NZ_CP054140.1"/>
</dbReference>
<sequence length="225" mass="25207">MTALTEILDKLYNNARTVVDLPGNENEYFRSEAVLAKKEDHSLELVFPPNAFRADALQTGADCILNIEHSGHTVSLIAQLDRVIDDRRLGFTAHKPLSPESLRNYFRVSIQLPIEARHEGNQTEDDTADWTMSGTTLDLSGGGVLAVFPEKPPSPSRIQLTITTSAAEPPIICSADVIRSYRIRKNKYQVAFHFSDIAAKIRDQLISCCLQEQRRQLRENAGKLF</sequence>
<evidence type="ECO:0000313" key="2">
    <source>
        <dbReference type="EMBL" id="QQG65994.1"/>
    </source>
</evidence>
<dbReference type="EMBL" id="CP054140">
    <property type="protein sequence ID" value="QQG65994.1"/>
    <property type="molecule type" value="Genomic_DNA"/>
</dbReference>
<feature type="domain" description="PilZ" evidence="1">
    <location>
        <begin position="102"/>
        <end position="210"/>
    </location>
</feature>
<proteinExistence type="predicted"/>
<organism evidence="2 3">
    <name type="scientific">Desulfobulbus oligotrophicus</name>
    <dbReference type="NCBI Taxonomy" id="1909699"/>
    <lineage>
        <taxon>Bacteria</taxon>
        <taxon>Pseudomonadati</taxon>
        <taxon>Thermodesulfobacteriota</taxon>
        <taxon>Desulfobulbia</taxon>
        <taxon>Desulfobulbales</taxon>
        <taxon>Desulfobulbaceae</taxon>
        <taxon>Desulfobulbus</taxon>
    </lineage>
</organism>